<feature type="compositionally biased region" description="Low complexity" evidence="2">
    <location>
        <begin position="2963"/>
        <end position="2997"/>
    </location>
</feature>
<reference evidence="3" key="2">
    <citation type="submission" date="2013-10" db="EMBL/GenBank/DDBJ databases">
        <authorList>
            <person name="Aslett M."/>
        </authorList>
    </citation>
    <scope>NUCLEOTIDE SEQUENCE [LARGE SCALE GENOMIC DNA]</scope>
    <source>
        <strain evidence="3">Houghton</strain>
    </source>
</reference>
<dbReference type="EMBL" id="HG722896">
    <property type="protein sequence ID" value="CDJ64031.1"/>
    <property type="molecule type" value="Genomic_DNA"/>
</dbReference>
<dbReference type="OrthoDB" id="348384at2759"/>
<keyword evidence="1" id="KW-0175">Coiled coil</keyword>
<name>U6MJ49_9EIME</name>
<feature type="compositionally biased region" description="Low complexity" evidence="2">
    <location>
        <begin position="2504"/>
        <end position="2514"/>
    </location>
</feature>
<feature type="coiled-coil region" evidence="1">
    <location>
        <begin position="395"/>
        <end position="422"/>
    </location>
</feature>
<accession>U6MJ49</accession>
<feature type="compositionally biased region" description="Acidic residues" evidence="2">
    <location>
        <begin position="3194"/>
        <end position="3203"/>
    </location>
</feature>
<feature type="region of interest" description="Disordered" evidence="2">
    <location>
        <begin position="523"/>
        <end position="789"/>
    </location>
</feature>
<keyword evidence="4" id="KW-1185">Reference proteome</keyword>
<feature type="compositionally biased region" description="Low complexity" evidence="2">
    <location>
        <begin position="748"/>
        <end position="767"/>
    </location>
</feature>
<sequence>MQNNERGQPSLQQLQQNVLLLQQLRLRTSLQQAGLAETRSVANQQQQPQQHTRVPNNDVAHLALQRLHQLQRQETAKWGPAQMTQEQQPQLLHTLQKCASPQHAQQLSGAQALKRPQESHQSVGSELYQQQQRVQHLLQQQQRQRLLQQEQRLLQQQQLLLRLRGISCQQQLNLAAHLVQRQLLLQGAALSEAAPATKAAAAAAAAAPAAEAPAVNSTTGCPATEPRSYLGDAEAIRIAKQHAAYMAVAAAAGGPAASAGTGDLPLFPTSADAVPQLLRKQQLEAAVQQVIAPAFRLWAIRQIQKQQHLLQQVQQLVLVLQQQPQLQLFLLQNPRLQQLLSTQPGLLLQLLRQQQRQGELPPKLLESIIGSQQQHQEQQHPVYPDQYAKLLSSLSQEEQRQQQQVQQQLGKLQNERQRLVSLITCQLQQQQQQQQLPQMQRQQPQQQQQHEQPQDSCLLLKQFCVQPANLPFSQQENVGTSADKDDEHQSTQLLEKGATDSEGSCQQQRLIVTAEHHFTAQPSVLPPSLRDEPPPPLQQQQQQQQQQPEDKQSRPQAAAPTKEGDLQQRPQQQEFSNTQQVEQQNQQQQKQQQHKQVQQQPIQRHRGRPPKKHTNLYNHRSMPDLALETETEEATAGPRPESSGTAATAGVAPAFSQKNRRRSSRLSGQPPGPDLDRSRIYRTTATNVEGSSSSSSCSCSDSSGDENKPPQQQKKQQQQAARRQRTNHVKAQQKEQPAASKGTISTVAADAAAARAVPPTEGEAPGTPEREETKTLCPSQDARGAAATNRAAMAAAAALRCSSRSRGKARSPSTVAKASVGDQQNQQQLQQLLTLLKDWCNSASSSSSLPLTDNSALLVAALTAAQPLLERLKQQHEQEQQQQSVLVQMAEDHCELVSALLSVRTAGAACLEQLLCWNADKQQQQQTHHQEQKLEQQLPQQALDPVLKTPELKSKRSGRPMHRITQPGSNDNSKSSRTFGSLCGCVAVALHAEAALLLLGVESEKEARLQCEGKAQHEHESCASLVSAVAVCIKTHCRETLVPLFSQQAELDTHERPAGGGSPAAAGDAAAALQRLLEGLRYLWSVAVSQQLLQAFSMEDLHLLASGLCTIWGVRALPSFAAAASLLRSAEGLLLLLFQFVPQLREPVIDGVLQQFAAAADEFNSKKGGGKHAAAAAAVDFMDEENEETVAPQQSATGAAAAAVHPVALLLLRLLQAMCLPNEVYRHFKESSVGSVKPMHEKPQKLPKAAAEGAAEAAAAAARHVARRLITIAVGEEASPKIQQLQQQQQLLLPLSRPSAGCLRSVRRLIADLALLTLSPSVPASLLLLRAVGYTLLTRLLRPNAEADNTQLQQQQQTALLSLLSALAPAVFAERLPVPSISRLQEQQQHCHLPENACLNSNAETARAATRRRLTGAKSKEKQQSVGTRTASLDQSRSLSKAETAKEAQQHIESCCDCGLRKSHGEAATGKAAAAGATEHWICMGCELRRAVAASLQEAIGRLRPAAWLSVVAGMPASGTGTTPAAAAAAAAAAEGIADSSMLLCVLDEPLTFLCLLLMLANGCSNSSSSSYRVASVATQCTSKKSGQELTPVAAAAAVSAAAASAATRIMRLSHRRLLLQHSKAAMACLLLLIIGRSTNTSKKRIEEEDASFKEGGCKGAGPNSSSSMLHLIIDIEWEAAAAGDVGLLLPFGANAAAAGVDPNNTLQQQQEQLVASVWRWLALSALQQIGDLLLHAVQVAAGDPRSSVRRAALSVLHACATWRPSLLQVSASTSSSRIPLLLPQALADSSPGVRERALALLDTALQQQQRETTAAAALHRSSQQMLGGEQQDQQARVTMSPWLEEIGGLLRFLRYVVLQETAPSVRQQALRVARGCAAASPLGETARCCRSLLIEALAAAPDHAPTKSFVTGALASEVVRFLTSKPHAAAAASAGEENAAAHETATQTPRSERALQCCGGSPLAAAAVARGSASTCSSLNMRRAIRMLASFVAAAREHMEVSLVPLLLPRMQQQLQQQQQQQQTLEELAATLLDACLTEYLSCCCGVSPQQQDTARLLTQHSQRQQQQDDFLLDPTVAGLCLLQLAQELGHFCPRGLLLFVPHVAVLLRDHTALLQQGSSSSSCRSLLGEIELLAAAANHIRAAPYHVQQELLLCVPAVLLLLETDPLLLQAGTMLLCRVSQQLQQEGVRDSLLDLLAVSLALIYSIKDRIYQLKRKEPQRETHLPPSEEGQQEDEAVVPMLQALQFASWAVACLSAGLGIGTFEKQAATGSYSFADAATSEANKVSGCIPSSSAYGGLACASSLLRDVPVASLMQRVAAHAADSKSAAAAAEAASRDSGFSLQHSVFHLLCDALLLLQQHGGMTAVAWRSLCCFLRAAPSFLSSPRLGARLSAATAAAAANKMNWQCSDQRQQQQRQQQAEGVGNAQALDLPAALQALYGLVKELQQDAASPGLATAAAAAKVEGKNRQSVSLSTRRSGTRGKSQAQHQTQKQEQQHIPTCSAHPASAAGSPTATAAATAAAAALAANARQGIWNGCERASINANAPSTGPARTAQPSVCDYLHALAPYVRPLMDLLVPRQPQQQPQQQRQWPNLSCSTATLILLLTRALQQLGLVYYSELLPQAAALLFCSSRTVARAASLLLQEAVGGAGAAFAAGRLQECLDMSLLLCIHRGATESAATESVYRLSGKGSSSPNLLQLREESAAPVAGLLLSPFCVVDPAAISAFVILFTRSAKGSARVSPSDVQLSLVAQLRRFSSVEALASLASRLPCAGIPVGAAAPADAAETAAGPNARLAAWAGSLPPSLGVVAADPAIEPWLQQTPSALLPLLPAAFAALLHLRLVSDVLLSIVHRPSEAADAAAALRGVVVDCGAAVEAMLHTAQQQQQQRQQQQQQQVAALTAAFCGCFASQLRSALLQGFHVSDTPEADNDAAEATSVAPVDQDEGTFESEECAVAGPKQGQQQQQQQQKRGRGLLRQPAPRNSSSSRSSSRNPHPRGGGMPDCDSRESLAAAPQQSVATAARKRSSISLSRSKCSGAPLLVNPEDKPALRLFAAGAALQRRAVSTLGSLWARIATQQDLAATAASVGETAAGSEDTPASLIREMVDAAVCCDNELIICADSRDLPMAHLHRGARRRKRLQLQQRHQQQQQPGSPPTLRRRKRRRFGVRKGEDPRDSDWARDVETSEPTAESDEDFSDH</sequence>
<dbReference type="PANTHER" id="PTHR46007:SF12">
    <property type="entry name" value="C2H2-TYPE DOMAIN-CONTAINING PROTEIN-RELATED"/>
    <property type="match status" value="1"/>
</dbReference>
<dbReference type="InterPro" id="IPR016024">
    <property type="entry name" value="ARM-type_fold"/>
</dbReference>
<feature type="coiled-coil region" evidence="1">
    <location>
        <begin position="2009"/>
        <end position="2036"/>
    </location>
</feature>
<gene>
    <name evidence="3" type="ORF">ENH_00058540</name>
</gene>
<proteinExistence type="predicted"/>
<dbReference type="GeneID" id="25475995"/>
<feature type="region of interest" description="Disordered" evidence="2">
    <location>
        <begin position="106"/>
        <end position="126"/>
    </location>
</feature>
<feature type="compositionally biased region" description="Polar residues" evidence="2">
    <location>
        <begin position="568"/>
        <end position="578"/>
    </location>
</feature>
<organism evidence="3 4">
    <name type="scientific">Eimeria necatrix</name>
    <dbReference type="NCBI Taxonomy" id="51315"/>
    <lineage>
        <taxon>Eukaryota</taxon>
        <taxon>Sar</taxon>
        <taxon>Alveolata</taxon>
        <taxon>Apicomplexa</taxon>
        <taxon>Conoidasida</taxon>
        <taxon>Coccidia</taxon>
        <taxon>Eucoccidiorida</taxon>
        <taxon>Eimeriorina</taxon>
        <taxon>Eimeriidae</taxon>
        <taxon>Eimeria</taxon>
    </lineage>
</organism>
<feature type="compositionally biased region" description="Low complexity" evidence="2">
    <location>
        <begin position="709"/>
        <end position="721"/>
    </location>
</feature>
<reference evidence="3" key="1">
    <citation type="submission" date="2013-10" db="EMBL/GenBank/DDBJ databases">
        <title>Genomic analysis of the causative agents of coccidiosis in chickens.</title>
        <authorList>
            <person name="Reid A.J."/>
            <person name="Blake D."/>
            <person name="Billington K."/>
            <person name="Browne H."/>
            <person name="Dunn M."/>
            <person name="Hung S."/>
            <person name="Kawahara F."/>
            <person name="Miranda-Saavedra D."/>
            <person name="Mourier T."/>
            <person name="Nagra H."/>
            <person name="Otto T.D."/>
            <person name="Rawlings N."/>
            <person name="Sanchez A."/>
            <person name="Sanders M."/>
            <person name="Subramaniam C."/>
            <person name="Tay Y."/>
            <person name="Dear P."/>
            <person name="Doerig C."/>
            <person name="Gruber A."/>
            <person name="Parkinson J."/>
            <person name="Shirley M."/>
            <person name="Wan K.L."/>
            <person name="Berriman M."/>
            <person name="Tomley F."/>
            <person name="Pain A."/>
        </authorList>
    </citation>
    <scope>NUCLEOTIDE SEQUENCE [LARGE SCALE GENOMIC DNA]</scope>
    <source>
        <strain evidence="3">Houghton</strain>
    </source>
</reference>
<feature type="compositionally biased region" description="Low complexity" evidence="2">
    <location>
        <begin position="3145"/>
        <end position="3155"/>
    </location>
</feature>
<feature type="compositionally biased region" description="Polar residues" evidence="2">
    <location>
        <begin position="2470"/>
        <end position="2486"/>
    </location>
</feature>
<feature type="compositionally biased region" description="Acidic residues" evidence="2">
    <location>
        <begin position="2946"/>
        <end position="2956"/>
    </location>
</feature>
<protein>
    <submittedName>
        <fullName evidence="3">Uncharacterized protein</fullName>
    </submittedName>
</protein>
<feature type="compositionally biased region" description="Polar residues" evidence="2">
    <location>
        <begin position="966"/>
        <end position="975"/>
    </location>
</feature>
<feature type="compositionally biased region" description="Basic residues" evidence="2">
    <location>
        <begin position="3162"/>
        <end position="3172"/>
    </location>
</feature>
<feature type="region of interest" description="Disordered" evidence="2">
    <location>
        <begin position="2930"/>
        <end position="3029"/>
    </location>
</feature>
<feature type="compositionally biased region" description="Basic and acidic residues" evidence="2">
    <location>
        <begin position="3173"/>
        <end position="3188"/>
    </location>
</feature>
<feature type="region of interest" description="Disordered" evidence="2">
    <location>
        <begin position="950"/>
        <end position="975"/>
    </location>
</feature>
<feature type="compositionally biased region" description="Low complexity" evidence="2">
    <location>
        <begin position="579"/>
        <end position="602"/>
    </location>
</feature>
<dbReference type="InterPro" id="IPR051647">
    <property type="entry name" value="Mediator_comp_sub12"/>
</dbReference>
<feature type="compositionally biased region" description="Basic residues" evidence="2">
    <location>
        <begin position="603"/>
        <end position="614"/>
    </location>
</feature>
<evidence type="ECO:0000256" key="1">
    <source>
        <dbReference type="SAM" id="Coils"/>
    </source>
</evidence>
<dbReference type="RefSeq" id="XP_013432498.1">
    <property type="nucleotide sequence ID" value="XM_013577044.1"/>
</dbReference>
<dbReference type="GO" id="GO:0045944">
    <property type="term" value="P:positive regulation of transcription by RNA polymerase II"/>
    <property type="evidence" value="ECO:0007669"/>
    <property type="project" value="TreeGrafter"/>
</dbReference>
<dbReference type="GO" id="GO:0016592">
    <property type="term" value="C:mediator complex"/>
    <property type="evidence" value="ECO:0007669"/>
    <property type="project" value="TreeGrafter"/>
</dbReference>
<dbReference type="Proteomes" id="UP000030754">
    <property type="component" value="Unassembled WGS sequence"/>
</dbReference>
<evidence type="ECO:0000313" key="3">
    <source>
        <dbReference type="EMBL" id="CDJ64031.1"/>
    </source>
</evidence>
<feature type="region of interest" description="Disordered" evidence="2">
    <location>
        <begin position="801"/>
        <end position="823"/>
    </location>
</feature>
<feature type="compositionally biased region" description="Low complexity" evidence="2">
    <location>
        <begin position="690"/>
        <end position="702"/>
    </location>
</feature>
<dbReference type="PANTHER" id="PTHR46007">
    <property type="entry name" value="MEDIATOR OF RNA POLYMERASE II TRANSCRIPTION SUBUNIT 12"/>
    <property type="match status" value="1"/>
</dbReference>
<dbReference type="SUPFAM" id="SSF48371">
    <property type="entry name" value="ARM repeat"/>
    <property type="match status" value="1"/>
</dbReference>
<feature type="region of interest" description="Disordered" evidence="2">
    <location>
        <begin position="2463"/>
        <end position="2514"/>
    </location>
</feature>
<feature type="compositionally biased region" description="Low complexity" evidence="2">
    <location>
        <begin position="3015"/>
        <end position="3029"/>
    </location>
</feature>
<dbReference type="GO" id="GO:0003713">
    <property type="term" value="F:transcription coactivator activity"/>
    <property type="evidence" value="ECO:0007669"/>
    <property type="project" value="TreeGrafter"/>
</dbReference>
<evidence type="ECO:0000313" key="4">
    <source>
        <dbReference type="Proteomes" id="UP000030754"/>
    </source>
</evidence>
<dbReference type="VEuPathDB" id="ToxoDB:ENH_00058540"/>
<feature type="compositionally biased region" description="Polar residues" evidence="2">
    <location>
        <begin position="1424"/>
        <end position="1441"/>
    </location>
</feature>
<feature type="region of interest" description="Disordered" evidence="2">
    <location>
        <begin position="1412"/>
        <end position="1444"/>
    </location>
</feature>
<evidence type="ECO:0000256" key="2">
    <source>
        <dbReference type="SAM" id="MobiDB-lite"/>
    </source>
</evidence>
<feature type="compositionally biased region" description="Low complexity" evidence="2">
    <location>
        <begin position="538"/>
        <end position="547"/>
    </location>
</feature>
<feature type="region of interest" description="Disordered" evidence="2">
    <location>
        <begin position="3137"/>
        <end position="3203"/>
    </location>
</feature>